<evidence type="ECO:0000313" key="7">
    <source>
        <dbReference type="EMBL" id="CAF1402387.1"/>
    </source>
</evidence>
<comment type="caution">
    <text evidence="8">The sequence shown here is derived from an EMBL/GenBank/DDBJ whole genome shotgun (WGS) entry which is preliminary data.</text>
</comment>
<feature type="domain" description="EGF-like" evidence="6">
    <location>
        <begin position="106"/>
        <end position="117"/>
    </location>
</feature>
<keyword evidence="4" id="KW-0339">Growth factor</keyword>
<keyword evidence="3" id="KW-0964">Secreted</keyword>
<dbReference type="Proteomes" id="UP000663828">
    <property type="component" value="Unassembled WGS sequence"/>
</dbReference>
<evidence type="ECO:0000256" key="1">
    <source>
        <dbReference type="ARBA" id="ARBA00004613"/>
    </source>
</evidence>
<dbReference type="AlphaFoldDB" id="A0A815LMM6"/>
<dbReference type="InterPro" id="IPR000742">
    <property type="entry name" value="EGF"/>
</dbReference>
<keyword evidence="9" id="KW-1185">Reference proteome</keyword>
<dbReference type="PROSITE" id="PS00022">
    <property type="entry name" value="EGF_1"/>
    <property type="match status" value="1"/>
</dbReference>
<evidence type="ECO:0000259" key="6">
    <source>
        <dbReference type="PROSITE" id="PS00022"/>
    </source>
</evidence>
<dbReference type="InterPro" id="IPR030473">
    <property type="entry name" value="IL6/GCSF/MGF_CS"/>
</dbReference>
<protein>
    <recommendedName>
        <fullName evidence="6">EGF-like domain-containing protein</fullName>
    </recommendedName>
</protein>
<organism evidence="8 9">
    <name type="scientific">Adineta ricciae</name>
    <name type="common">Rotifer</name>
    <dbReference type="NCBI Taxonomy" id="249248"/>
    <lineage>
        <taxon>Eukaryota</taxon>
        <taxon>Metazoa</taxon>
        <taxon>Spiralia</taxon>
        <taxon>Gnathifera</taxon>
        <taxon>Rotifera</taxon>
        <taxon>Eurotatoria</taxon>
        <taxon>Bdelloidea</taxon>
        <taxon>Adinetida</taxon>
        <taxon>Adinetidae</taxon>
        <taxon>Adineta</taxon>
    </lineage>
</organism>
<evidence type="ECO:0000313" key="8">
    <source>
        <dbReference type="EMBL" id="CAF1406266.1"/>
    </source>
</evidence>
<dbReference type="GO" id="GO:0005576">
    <property type="term" value="C:extracellular region"/>
    <property type="evidence" value="ECO:0007669"/>
    <property type="project" value="UniProtKB-SubCell"/>
</dbReference>
<dbReference type="OrthoDB" id="10459425at2759"/>
<keyword evidence="5" id="KW-1015">Disulfide bond</keyword>
<evidence type="ECO:0000256" key="2">
    <source>
        <dbReference type="ARBA" id="ARBA00007432"/>
    </source>
</evidence>
<reference evidence="8" key="1">
    <citation type="submission" date="2021-02" db="EMBL/GenBank/DDBJ databases">
        <authorList>
            <person name="Nowell W R."/>
        </authorList>
    </citation>
    <scope>NUCLEOTIDE SEQUENCE</scope>
</reference>
<dbReference type="Proteomes" id="UP000663852">
    <property type="component" value="Unassembled WGS sequence"/>
</dbReference>
<evidence type="ECO:0000256" key="4">
    <source>
        <dbReference type="ARBA" id="ARBA00023030"/>
    </source>
</evidence>
<name>A0A815LMM6_ADIRI</name>
<sequence length="132" mass="16042">MDTYTFNETNRCLHVRELDNLAPSDKRSYDSIINLILFLKRYHQACRNSDVRCFYDEQLYMCLCDFKHRSALCYKYDFQYDQCEFCLNGGLCIYRNKLKNRFNYVCQCQQCSYGSLCQYRIAQFGYSLWKLY</sequence>
<gene>
    <name evidence="7" type="ORF">EDS130_LOCUS36103</name>
    <name evidence="8" type="ORF">XAT740_LOCUS34427</name>
</gene>
<dbReference type="EMBL" id="CAJNOR010003363">
    <property type="protein sequence ID" value="CAF1406266.1"/>
    <property type="molecule type" value="Genomic_DNA"/>
</dbReference>
<comment type="similarity">
    <text evidence="2">Belongs to the IL-6 superfamily.</text>
</comment>
<dbReference type="PROSITE" id="PS00254">
    <property type="entry name" value="INTERLEUKIN_6"/>
    <property type="match status" value="1"/>
</dbReference>
<evidence type="ECO:0000313" key="9">
    <source>
        <dbReference type="Proteomes" id="UP000663828"/>
    </source>
</evidence>
<comment type="subcellular location">
    <subcellularLocation>
        <location evidence="1">Secreted</location>
    </subcellularLocation>
</comment>
<dbReference type="GO" id="GO:0008083">
    <property type="term" value="F:growth factor activity"/>
    <property type="evidence" value="ECO:0007669"/>
    <property type="project" value="UniProtKB-KW"/>
</dbReference>
<dbReference type="EMBL" id="CAJNOJ010000329">
    <property type="protein sequence ID" value="CAF1402387.1"/>
    <property type="molecule type" value="Genomic_DNA"/>
</dbReference>
<evidence type="ECO:0000256" key="5">
    <source>
        <dbReference type="ARBA" id="ARBA00023157"/>
    </source>
</evidence>
<proteinExistence type="inferred from homology"/>
<evidence type="ECO:0000256" key="3">
    <source>
        <dbReference type="ARBA" id="ARBA00022525"/>
    </source>
</evidence>
<dbReference type="Gene3D" id="2.10.25.10">
    <property type="entry name" value="Laminin"/>
    <property type="match status" value="1"/>
</dbReference>
<dbReference type="SUPFAM" id="SSF57196">
    <property type="entry name" value="EGF/Laminin"/>
    <property type="match status" value="1"/>
</dbReference>
<accession>A0A815LMM6</accession>